<proteinExistence type="inferred from homology"/>
<comment type="caution">
    <text evidence="5">The sequence shown here is derived from an EMBL/GenBank/DDBJ whole genome shotgun (WGS) entry which is preliminary data.</text>
</comment>
<dbReference type="InParanoid" id="A0A2V0NTK0"/>
<keyword evidence="6" id="KW-1185">Reference proteome</keyword>
<dbReference type="OrthoDB" id="63199at2759"/>
<dbReference type="Gene3D" id="3.60.60.10">
    <property type="entry name" value="Penicillin V Acylase, Chain A"/>
    <property type="match status" value="1"/>
</dbReference>
<keyword evidence="2 5" id="KW-0378">Hydrolase</keyword>
<sequence length="366" mass="39282">MAQAPRPAAARAAAALLLALALLAPRAARACTRVLYTGANSTVISGRSLDWMDDSFPSLWAMPRGVARSGETGPGSFNWTSKFGSLVVSMYDIAVLEGINEKGLTGNGLYLAESDYGKLNGKPGMSITVWVQYVLDTFATVKEAIDSLQSEPFRIVAPVLPNGRPATGHLSLSDPTGDSAILEYIGGKLVIHHGPQYRVMTNSPTYDKQMAIEEYWKGVGGQAFLPGSIRAADRYVRATWMLDNIPKDIDKHVISAVPNTSFEFQAIASVRGVMQAVSVPLGVADPKLPNIASTFWRTVIDHKNKVLLYDSATSPNSFWVVLDDLDLSAGAPVRQLPLTGRVYAGNTASQFAPAAKPLKFMGATPK</sequence>
<dbReference type="Proteomes" id="UP000247498">
    <property type="component" value="Unassembled WGS sequence"/>
</dbReference>
<evidence type="ECO:0000313" key="6">
    <source>
        <dbReference type="Proteomes" id="UP000247498"/>
    </source>
</evidence>
<feature type="domain" description="Choloylglycine hydrolase/NAAA C-terminal" evidence="4">
    <location>
        <begin position="31"/>
        <end position="329"/>
    </location>
</feature>
<dbReference type="PANTHER" id="PTHR35527:SF2">
    <property type="entry name" value="HYDROLASE"/>
    <property type="match status" value="1"/>
</dbReference>
<evidence type="ECO:0000313" key="5">
    <source>
        <dbReference type="EMBL" id="GBF90639.1"/>
    </source>
</evidence>
<evidence type="ECO:0000259" key="4">
    <source>
        <dbReference type="Pfam" id="PF02275"/>
    </source>
</evidence>
<feature type="chain" id="PRO_5016144602" evidence="3">
    <location>
        <begin position="31"/>
        <end position="366"/>
    </location>
</feature>
<protein>
    <submittedName>
        <fullName evidence="5">Hydrolase</fullName>
    </submittedName>
</protein>
<evidence type="ECO:0000256" key="2">
    <source>
        <dbReference type="ARBA" id="ARBA00022801"/>
    </source>
</evidence>
<dbReference type="CDD" id="cd01902">
    <property type="entry name" value="Ntn_CGH"/>
    <property type="match status" value="1"/>
</dbReference>
<comment type="similarity">
    <text evidence="1">Belongs to the peptidase C59 family.</text>
</comment>
<dbReference type="InterPro" id="IPR029132">
    <property type="entry name" value="CBAH/NAAA_C"/>
</dbReference>
<name>A0A2V0NTK0_9CHLO</name>
<keyword evidence="3" id="KW-0732">Signal</keyword>
<reference evidence="5 6" key="1">
    <citation type="journal article" date="2018" name="Sci. Rep.">
        <title>Raphidocelis subcapitata (=Pseudokirchneriella subcapitata) provides an insight into genome evolution and environmental adaptations in the Sphaeropleales.</title>
        <authorList>
            <person name="Suzuki S."/>
            <person name="Yamaguchi H."/>
            <person name="Nakajima N."/>
            <person name="Kawachi M."/>
        </authorList>
    </citation>
    <scope>NUCLEOTIDE SEQUENCE [LARGE SCALE GENOMIC DNA]</scope>
    <source>
        <strain evidence="5 6">NIES-35</strain>
    </source>
</reference>
<dbReference type="AlphaFoldDB" id="A0A2V0NTK0"/>
<dbReference type="PANTHER" id="PTHR35527">
    <property type="entry name" value="CHOLOYLGLYCINE HYDROLASE"/>
    <property type="match status" value="1"/>
</dbReference>
<evidence type="ECO:0000256" key="1">
    <source>
        <dbReference type="ARBA" id="ARBA00006625"/>
    </source>
</evidence>
<dbReference type="GO" id="GO:0016787">
    <property type="term" value="F:hydrolase activity"/>
    <property type="evidence" value="ECO:0007669"/>
    <property type="project" value="UniProtKB-KW"/>
</dbReference>
<evidence type="ECO:0000256" key="3">
    <source>
        <dbReference type="SAM" id="SignalP"/>
    </source>
</evidence>
<gene>
    <name evidence="5" type="ORF">Rsub_03211</name>
</gene>
<dbReference type="Pfam" id="PF02275">
    <property type="entry name" value="CBAH"/>
    <property type="match status" value="1"/>
</dbReference>
<dbReference type="SUPFAM" id="SSF56235">
    <property type="entry name" value="N-terminal nucleophile aminohydrolases (Ntn hydrolases)"/>
    <property type="match status" value="1"/>
</dbReference>
<dbReference type="InterPro" id="IPR052193">
    <property type="entry name" value="Peptidase_C59"/>
</dbReference>
<feature type="signal peptide" evidence="3">
    <location>
        <begin position="1"/>
        <end position="30"/>
    </location>
</feature>
<dbReference type="InterPro" id="IPR029055">
    <property type="entry name" value="Ntn_hydrolases_N"/>
</dbReference>
<accession>A0A2V0NTK0</accession>
<dbReference type="EMBL" id="BDRX01000018">
    <property type="protein sequence ID" value="GBF90639.1"/>
    <property type="molecule type" value="Genomic_DNA"/>
</dbReference>
<organism evidence="5 6">
    <name type="scientific">Raphidocelis subcapitata</name>
    <dbReference type="NCBI Taxonomy" id="307507"/>
    <lineage>
        <taxon>Eukaryota</taxon>
        <taxon>Viridiplantae</taxon>
        <taxon>Chlorophyta</taxon>
        <taxon>core chlorophytes</taxon>
        <taxon>Chlorophyceae</taxon>
        <taxon>CS clade</taxon>
        <taxon>Sphaeropleales</taxon>
        <taxon>Selenastraceae</taxon>
        <taxon>Raphidocelis</taxon>
    </lineage>
</organism>